<organism evidence="2 3">
    <name type="scientific">Clunio marinus</name>
    <dbReference type="NCBI Taxonomy" id="568069"/>
    <lineage>
        <taxon>Eukaryota</taxon>
        <taxon>Metazoa</taxon>
        <taxon>Ecdysozoa</taxon>
        <taxon>Arthropoda</taxon>
        <taxon>Hexapoda</taxon>
        <taxon>Insecta</taxon>
        <taxon>Pterygota</taxon>
        <taxon>Neoptera</taxon>
        <taxon>Endopterygota</taxon>
        <taxon>Diptera</taxon>
        <taxon>Nematocera</taxon>
        <taxon>Chironomoidea</taxon>
        <taxon>Chironomidae</taxon>
        <taxon>Clunio</taxon>
    </lineage>
</organism>
<evidence type="ECO:0000313" key="3">
    <source>
        <dbReference type="Proteomes" id="UP000183832"/>
    </source>
</evidence>
<evidence type="ECO:0000313" key="2">
    <source>
        <dbReference type="EMBL" id="CRL03425.1"/>
    </source>
</evidence>
<proteinExistence type="predicted"/>
<feature type="signal peptide" evidence="1">
    <location>
        <begin position="1"/>
        <end position="22"/>
    </location>
</feature>
<sequence length="346" mass="38803">MKNCEVICGIFLLILGSTLVIGQTPTSLPASLSALNEIKSFETSTLSSLMRPVNILRDEVYGHFFRSQNVLRLARENLFSTASKFPYYQLEPEVRQNMVKRLSTIINECIDPTVDYLQKNAILPYFNFMSDEKTPVESSFEPVMTQLEGLKAIIESSDKNSCLRSANINSRRLTTRYNSVINAVNSCTRSASMTYRAPITEFTRLHFAALPLVNRMNTELNQCTSILASTLGTESNSERTNECLKAYLEKYCEDEEQCKVCSTISAVKDQARNMVTSTQAEYNECITETAKKLPATIPFSESLKSCSPAEEVVETLPVEEVEEVIKEEGEGVDVITDEENDVKSLH</sequence>
<reference evidence="2 3" key="1">
    <citation type="submission" date="2015-04" db="EMBL/GenBank/DDBJ databases">
        <authorList>
            <person name="Syromyatnikov M.Y."/>
            <person name="Popov V.N."/>
        </authorList>
    </citation>
    <scope>NUCLEOTIDE SEQUENCE [LARGE SCALE GENOMIC DNA]</scope>
</reference>
<dbReference type="OrthoDB" id="7788881at2759"/>
<gene>
    <name evidence="2" type="ORF">CLUMA_CG016348</name>
</gene>
<evidence type="ECO:0000256" key="1">
    <source>
        <dbReference type="SAM" id="SignalP"/>
    </source>
</evidence>
<keyword evidence="1" id="KW-0732">Signal</keyword>
<protein>
    <submittedName>
        <fullName evidence="2">CLUMA_CG016348, isoform A</fullName>
    </submittedName>
</protein>
<feature type="chain" id="PRO_5012814309" evidence="1">
    <location>
        <begin position="23"/>
        <end position="346"/>
    </location>
</feature>
<accession>A0A1J1IXY6</accession>
<dbReference type="AlphaFoldDB" id="A0A1J1IXY6"/>
<dbReference type="EMBL" id="CVRI01000059">
    <property type="protein sequence ID" value="CRL03425.1"/>
    <property type="molecule type" value="Genomic_DNA"/>
</dbReference>
<name>A0A1J1IXY6_9DIPT</name>
<dbReference type="Proteomes" id="UP000183832">
    <property type="component" value="Unassembled WGS sequence"/>
</dbReference>
<keyword evidence="3" id="KW-1185">Reference proteome</keyword>